<accession>A0ACA9MFD7</accession>
<keyword evidence="2" id="KW-1185">Reference proteome</keyword>
<dbReference type="Proteomes" id="UP000789366">
    <property type="component" value="Unassembled WGS sequence"/>
</dbReference>
<protein>
    <submittedName>
        <fullName evidence="1">5721_t:CDS:1</fullName>
    </submittedName>
</protein>
<gene>
    <name evidence="1" type="ORF">SPELUC_LOCUS6525</name>
</gene>
<reference evidence="1" key="1">
    <citation type="submission" date="2021-06" db="EMBL/GenBank/DDBJ databases">
        <authorList>
            <person name="Kallberg Y."/>
            <person name="Tangrot J."/>
            <person name="Rosling A."/>
        </authorList>
    </citation>
    <scope>NUCLEOTIDE SEQUENCE</scope>
    <source>
        <strain evidence="1">28 12/20/2015</strain>
    </source>
</reference>
<evidence type="ECO:0000313" key="2">
    <source>
        <dbReference type="Proteomes" id="UP000789366"/>
    </source>
</evidence>
<name>A0ACA9MFD7_9GLOM</name>
<sequence>MKDILLKKATEKEILEEVMTRRGVQFEKGQDADNYQYRLMLIDKKTLSALKYGGQLKELERHKQNHGEEYYYKIREELNQVKLTGNNPPNIKNAGMFLYLNKAGFNGLYRENGKGLINVPYGHKKKITLFTKRNIKKISEYLRTNNIKIICQDYGEIKPKKGDFIYLDPPYDGTYNDYTTYDFSQARLKEYCDQLDEAGIK</sequence>
<comment type="caution">
    <text evidence="1">The sequence shown here is derived from an EMBL/GenBank/DDBJ whole genome shotgun (WGS) entry which is preliminary data.</text>
</comment>
<organism evidence="1 2">
    <name type="scientific">Cetraspora pellucida</name>
    <dbReference type="NCBI Taxonomy" id="1433469"/>
    <lineage>
        <taxon>Eukaryota</taxon>
        <taxon>Fungi</taxon>
        <taxon>Fungi incertae sedis</taxon>
        <taxon>Mucoromycota</taxon>
        <taxon>Glomeromycotina</taxon>
        <taxon>Glomeromycetes</taxon>
        <taxon>Diversisporales</taxon>
        <taxon>Gigasporaceae</taxon>
        <taxon>Cetraspora</taxon>
    </lineage>
</organism>
<evidence type="ECO:0000313" key="1">
    <source>
        <dbReference type="EMBL" id="CAG8585001.1"/>
    </source>
</evidence>
<proteinExistence type="predicted"/>
<dbReference type="EMBL" id="CAJVPW010007730">
    <property type="protein sequence ID" value="CAG8585001.1"/>
    <property type="molecule type" value="Genomic_DNA"/>
</dbReference>